<proteinExistence type="predicted"/>
<sequence length="83" mass="9277">MKNRITDLNDHLFAQMERLSQEGLTSDELEAEVQRTEAMVQIADKIVDNARLGIAAATLVANHGDRFRKDLPMLSGPREIDGK</sequence>
<comment type="caution">
    <text evidence="1">The sequence shown here is derived from an EMBL/GenBank/DDBJ whole genome shotgun (WGS) entry which is preliminary data.</text>
</comment>
<accession>A0A1C2DD48</accession>
<dbReference type="EMBL" id="MDEO01000036">
    <property type="protein sequence ID" value="OCX12669.1"/>
    <property type="molecule type" value="Genomic_DNA"/>
</dbReference>
<keyword evidence="2" id="KW-1185">Reference proteome</keyword>
<dbReference type="OrthoDB" id="2231510at2"/>
<protein>
    <submittedName>
        <fullName evidence="1">Uncharacterized protein</fullName>
    </submittedName>
</protein>
<dbReference type="STRING" id="1566387.QV13_24030"/>
<name>A0A1C2DD48_9HYPH</name>
<evidence type="ECO:0000313" key="2">
    <source>
        <dbReference type="Proteomes" id="UP000094412"/>
    </source>
</evidence>
<evidence type="ECO:0000313" key="1">
    <source>
        <dbReference type="EMBL" id="OCX12669.1"/>
    </source>
</evidence>
<gene>
    <name evidence="1" type="ORF">QV13_24030</name>
</gene>
<dbReference type="AlphaFoldDB" id="A0A1C2DD48"/>
<reference evidence="1 2" key="1">
    <citation type="submission" date="2016-08" db="EMBL/GenBank/DDBJ databases">
        <title>Whole genome sequence of Mesorhizobium sp. strain UASWS1009 isolated from industrial sewage.</title>
        <authorList>
            <person name="Crovadore J."/>
            <person name="Calmin G."/>
            <person name="Chablais R."/>
            <person name="Cochard B."/>
            <person name="Lefort F."/>
        </authorList>
    </citation>
    <scope>NUCLEOTIDE SEQUENCE [LARGE SCALE GENOMIC DNA]</scope>
    <source>
        <strain evidence="1 2">UASWS1009</strain>
    </source>
</reference>
<organism evidence="1 2">
    <name type="scientific">Mesorhizobium hungaricum</name>
    <dbReference type="NCBI Taxonomy" id="1566387"/>
    <lineage>
        <taxon>Bacteria</taxon>
        <taxon>Pseudomonadati</taxon>
        <taxon>Pseudomonadota</taxon>
        <taxon>Alphaproteobacteria</taxon>
        <taxon>Hyphomicrobiales</taxon>
        <taxon>Phyllobacteriaceae</taxon>
        <taxon>Mesorhizobium</taxon>
    </lineage>
</organism>
<dbReference type="Proteomes" id="UP000094412">
    <property type="component" value="Unassembled WGS sequence"/>
</dbReference>
<dbReference type="RefSeq" id="WP_024922470.1">
    <property type="nucleotide sequence ID" value="NZ_MDEO01000036.1"/>
</dbReference>